<feature type="domain" description="PARP catalytic" evidence="1">
    <location>
        <begin position="233"/>
        <end position="351"/>
    </location>
</feature>
<keyword evidence="3" id="KW-1185">Reference proteome</keyword>
<dbReference type="AlphaFoldDB" id="A0A8K0SK20"/>
<dbReference type="Proteomes" id="UP000813444">
    <property type="component" value="Unassembled WGS sequence"/>
</dbReference>
<sequence length="560" mass="63378">MASFDDDDLIQLSFLRDEETDALINEGFLGEDARLSSPLDELVVLTYDELILSITTGLHYPVSTVKVDVSNISLPREDVDGLRRALADIATQAETTNNLDAWNRRHDSNAYGIFEPVLAVAELARETKRHIESYRRRQLSKKSSYTTFLADDGDSCLVNAEPKPPVQLHEMAYTTKELAYQLLKSTPSDIARLIPENFRVLHVEQVLRGDLASRFQLFQDSLRRLLSRSSLAELRRYLPRDKHSHRAEDMVEHLVQPRLTFHGTPRQNVPKIVRHGFSLPGQINPESAKEHEIRCGSTYGRGIYTSPSAEFSLSYSGYYCERTSPEHYPGLKLFVCATIMGRTKSVFRADEWRDNGRPLDGADSHVANEGYEYVVFDSAQVIPVYVVHLDWGAESSQYFANLPKDPAEWTLRRSTSKRLYRDRLQTSKMLPGDRQRAKEAIYARAAKYFPYGFGPATGTKFVVEDVGEVSEDEEDYGDYQALRALEADGGASKTEFWSWVKESEKEKETLREGAHGADEYSWERKALAVPRGFGRSAADWDGIGIEEDVPEESQLGILGL</sequence>
<dbReference type="InterPro" id="IPR012317">
    <property type="entry name" value="Poly(ADP-ribose)pol_cat_dom"/>
</dbReference>
<evidence type="ECO:0000313" key="3">
    <source>
        <dbReference type="Proteomes" id="UP000813444"/>
    </source>
</evidence>
<name>A0A8K0SK20_9HYPO</name>
<gene>
    <name evidence="2" type="ORF">B0I35DRAFT_439131</name>
</gene>
<proteinExistence type="predicted"/>
<dbReference type="OrthoDB" id="10256774at2759"/>
<reference evidence="2" key="1">
    <citation type="journal article" date="2021" name="Nat. Commun.">
        <title>Genetic determinants of endophytism in the Arabidopsis root mycobiome.</title>
        <authorList>
            <person name="Mesny F."/>
            <person name="Miyauchi S."/>
            <person name="Thiergart T."/>
            <person name="Pickel B."/>
            <person name="Atanasova L."/>
            <person name="Karlsson M."/>
            <person name="Huettel B."/>
            <person name="Barry K.W."/>
            <person name="Haridas S."/>
            <person name="Chen C."/>
            <person name="Bauer D."/>
            <person name="Andreopoulos W."/>
            <person name="Pangilinan J."/>
            <person name="LaButti K."/>
            <person name="Riley R."/>
            <person name="Lipzen A."/>
            <person name="Clum A."/>
            <person name="Drula E."/>
            <person name="Henrissat B."/>
            <person name="Kohler A."/>
            <person name="Grigoriev I.V."/>
            <person name="Martin F.M."/>
            <person name="Hacquard S."/>
        </authorList>
    </citation>
    <scope>NUCLEOTIDE SEQUENCE</scope>
    <source>
        <strain evidence="2">MPI-CAGE-CH-0235</strain>
    </source>
</reference>
<organism evidence="2 3">
    <name type="scientific">Stachybotrys elegans</name>
    <dbReference type="NCBI Taxonomy" id="80388"/>
    <lineage>
        <taxon>Eukaryota</taxon>
        <taxon>Fungi</taxon>
        <taxon>Dikarya</taxon>
        <taxon>Ascomycota</taxon>
        <taxon>Pezizomycotina</taxon>
        <taxon>Sordariomycetes</taxon>
        <taxon>Hypocreomycetidae</taxon>
        <taxon>Hypocreales</taxon>
        <taxon>Stachybotryaceae</taxon>
        <taxon>Stachybotrys</taxon>
    </lineage>
</organism>
<dbReference type="EMBL" id="JAGPNK010000012">
    <property type="protein sequence ID" value="KAH7310486.1"/>
    <property type="molecule type" value="Genomic_DNA"/>
</dbReference>
<dbReference type="Gene3D" id="3.90.228.10">
    <property type="match status" value="1"/>
</dbReference>
<comment type="caution">
    <text evidence="2">The sequence shown here is derived from an EMBL/GenBank/DDBJ whole genome shotgun (WGS) entry which is preliminary data.</text>
</comment>
<dbReference type="SUPFAM" id="SSF56399">
    <property type="entry name" value="ADP-ribosylation"/>
    <property type="match status" value="1"/>
</dbReference>
<evidence type="ECO:0000259" key="1">
    <source>
        <dbReference type="Pfam" id="PF00644"/>
    </source>
</evidence>
<dbReference type="GO" id="GO:0003950">
    <property type="term" value="F:NAD+ poly-ADP-ribosyltransferase activity"/>
    <property type="evidence" value="ECO:0007669"/>
    <property type="project" value="InterPro"/>
</dbReference>
<dbReference type="Pfam" id="PF00644">
    <property type="entry name" value="PARP"/>
    <property type="match status" value="1"/>
</dbReference>
<accession>A0A8K0SK20</accession>
<evidence type="ECO:0000313" key="2">
    <source>
        <dbReference type="EMBL" id="KAH7310486.1"/>
    </source>
</evidence>
<protein>
    <recommendedName>
        <fullName evidence="1">PARP catalytic domain-containing protein</fullName>
    </recommendedName>
</protein>